<reference evidence="2" key="1">
    <citation type="journal article" date="2015" name="Proc. Natl. Acad. Sci. U.S.A.">
        <title>Genome sequencing of adzuki bean (Vigna angularis) provides insight into high starch and low fat accumulation and domestication.</title>
        <authorList>
            <person name="Yang K."/>
            <person name="Tian Z."/>
            <person name="Chen C."/>
            <person name="Luo L."/>
            <person name="Zhao B."/>
            <person name="Wang Z."/>
            <person name="Yu L."/>
            <person name="Li Y."/>
            <person name="Sun Y."/>
            <person name="Li W."/>
            <person name="Chen Y."/>
            <person name="Li Y."/>
            <person name="Zhang Y."/>
            <person name="Ai D."/>
            <person name="Zhao J."/>
            <person name="Shang C."/>
            <person name="Ma Y."/>
            <person name="Wu B."/>
            <person name="Wang M."/>
            <person name="Gao L."/>
            <person name="Sun D."/>
            <person name="Zhang P."/>
            <person name="Guo F."/>
            <person name="Wang W."/>
            <person name="Li Y."/>
            <person name="Wang J."/>
            <person name="Varshney R.K."/>
            <person name="Wang J."/>
            <person name="Ling H.Q."/>
            <person name="Wan P."/>
        </authorList>
    </citation>
    <scope>NUCLEOTIDE SEQUENCE</scope>
    <source>
        <strain evidence="2">cv. Jingnong 6</strain>
    </source>
</reference>
<organism evidence="1 2">
    <name type="scientific">Phaseolus angularis</name>
    <name type="common">Azuki bean</name>
    <name type="synonym">Vigna angularis</name>
    <dbReference type="NCBI Taxonomy" id="3914"/>
    <lineage>
        <taxon>Eukaryota</taxon>
        <taxon>Viridiplantae</taxon>
        <taxon>Streptophyta</taxon>
        <taxon>Embryophyta</taxon>
        <taxon>Tracheophyta</taxon>
        <taxon>Spermatophyta</taxon>
        <taxon>Magnoliopsida</taxon>
        <taxon>eudicotyledons</taxon>
        <taxon>Gunneridae</taxon>
        <taxon>Pentapetalae</taxon>
        <taxon>rosids</taxon>
        <taxon>fabids</taxon>
        <taxon>Fabales</taxon>
        <taxon>Fabaceae</taxon>
        <taxon>Papilionoideae</taxon>
        <taxon>50 kb inversion clade</taxon>
        <taxon>NPAAA clade</taxon>
        <taxon>indigoferoid/millettioid clade</taxon>
        <taxon>Phaseoleae</taxon>
        <taxon>Vigna</taxon>
    </lineage>
</organism>
<gene>
    <name evidence="1" type="ORF">LR48_Vigan106s000100</name>
</gene>
<name>A0A0L9T4G9_PHAAN</name>
<dbReference type="AlphaFoldDB" id="A0A0L9T4G9"/>
<evidence type="ECO:0000313" key="1">
    <source>
        <dbReference type="EMBL" id="KOM25467.1"/>
    </source>
</evidence>
<dbReference type="Gramene" id="KOM25467">
    <property type="protein sequence ID" value="KOM25467"/>
    <property type="gene ID" value="LR48_Vigan106s000100"/>
</dbReference>
<protein>
    <recommendedName>
        <fullName evidence="3">Transposase Tnp1/En/Spm-like domain-containing protein</fullName>
    </recommendedName>
</protein>
<evidence type="ECO:0000313" key="2">
    <source>
        <dbReference type="Proteomes" id="UP000053144"/>
    </source>
</evidence>
<dbReference type="EMBL" id="KQ258266">
    <property type="protein sequence ID" value="KOM25467.1"/>
    <property type="molecule type" value="Genomic_DNA"/>
</dbReference>
<evidence type="ECO:0008006" key="3">
    <source>
        <dbReference type="Google" id="ProtNLM"/>
    </source>
</evidence>
<proteinExistence type="predicted"/>
<dbReference type="InterPro" id="IPR004252">
    <property type="entry name" value="Probable_transposase_24"/>
</dbReference>
<accession>A0A0L9T4G9</accession>
<dbReference type="Pfam" id="PF03004">
    <property type="entry name" value="Transposase_24"/>
    <property type="match status" value="1"/>
</dbReference>
<dbReference type="Proteomes" id="UP000053144">
    <property type="component" value="Unassembled WGS sequence"/>
</dbReference>
<sequence>MFPFEHAEVFVLDDSGEEKECGNKVSRGEVWIATHKKTNGAYASDEARKIGEQIEAYESTTSSQSKKISNLDSLAHALGIQEHCGRVRGLGLGPCPFKVFGVKVRSHSGSSLAAPFNDELQTQVSSLTSQVNEMKDMIAFMLQNYQGQLPSKFAAFQPSVSDQGSVSNDECNEDQEN</sequence>